<sequence length="101" mass="11828">MDIVWDRGGLVSIKEEDRKRYVTLLKSLLAHNFSYALYATEYEDTAFEGFPRSVSLPVIQELYGDDYEITRMGITFVERSYVRSKLIKETLWHLKKPCTQG</sequence>
<reference evidence="4" key="2">
    <citation type="submission" date="2021-09" db="EMBL/GenBank/DDBJ databases">
        <authorList>
            <person name="Jia N."/>
            <person name="Wang J."/>
            <person name="Shi W."/>
            <person name="Du L."/>
            <person name="Sun Y."/>
            <person name="Zhan W."/>
            <person name="Jiang J."/>
            <person name="Wang Q."/>
            <person name="Zhang B."/>
            <person name="Ji P."/>
            <person name="Sakyi L.B."/>
            <person name="Cui X."/>
            <person name="Yuan T."/>
            <person name="Jiang B."/>
            <person name="Yang W."/>
            <person name="Lam T.T.-Y."/>
            <person name="Chang Q."/>
            <person name="Ding S."/>
            <person name="Wang X."/>
            <person name="Zhu J."/>
            <person name="Ruan X."/>
            <person name="Zhao L."/>
            <person name="Wei J."/>
            <person name="Que T."/>
            <person name="Du C."/>
            <person name="Cheng J."/>
            <person name="Dai P."/>
            <person name="Han X."/>
            <person name="Huang E."/>
            <person name="Gao Y."/>
            <person name="Liu J."/>
            <person name="Shao H."/>
            <person name="Ye R."/>
            <person name="Li L."/>
            <person name="Wei W."/>
            <person name="Wang X."/>
            <person name="Wang C."/>
            <person name="Huo Q."/>
            <person name="Li W."/>
            <person name="Guo W."/>
            <person name="Chen H."/>
            <person name="Chen S."/>
            <person name="Zhou L."/>
            <person name="Zhou L."/>
            <person name="Ni X."/>
            <person name="Tian J."/>
            <person name="Zhou Y."/>
            <person name="Sheng Y."/>
            <person name="Liu T."/>
            <person name="Pan Y."/>
            <person name="Xia L."/>
            <person name="Li J."/>
            <person name="Zhao F."/>
            <person name="Cao W."/>
        </authorList>
    </citation>
    <scope>NUCLEOTIDE SEQUENCE</scope>
    <source>
        <strain evidence="4">Rsan-2018</strain>
        <tissue evidence="4">Larvae</tissue>
    </source>
</reference>
<dbReference type="InterPro" id="IPR029063">
    <property type="entry name" value="SAM-dependent_MTases_sf"/>
</dbReference>
<name>A0A9D4Q3A4_RHISA</name>
<keyword evidence="3" id="KW-0949">S-adenosyl-L-methionine</keyword>
<evidence type="ECO:0000313" key="4">
    <source>
        <dbReference type="EMBL" id="KAH7963557.1"/>
    </source>
</evidence>
<protein>
    <submittedName>
        <fullName evidence="4">Uncharacterized protein</fullName>
    </submittedName>
</protein>
<keyword evidence="1" id="KW-0489">Methyltransferase</keyword>
<dbReference type="GO" id="GO:0008119">
    <property type="term" value="F:thiopurine S-methyltransferase activity"/>
    <property type="evidence" value="ECO:0007669"/>
    <property type="project" value="TreeGrafter"/>
</dbReference>
<dbReference type="Pfam" id="PF05724">
    <property type="entry name" value="TPMT"/>
    <property type="match status" value="1"/>
</dbReference>
<comment type="caution">
    <text evidence="4">The sequence shown here is derived from an EMBL/GenBank/DDBJ whole genome shotgun (WGS) entry which is preliminary data.</text>
</comment>
<dbReference type="EMBL" id="JABSTV010001249">
    <property type="protein sequence ID" value="KAH7963557.1"/>
    <property type="molecule type" value="Genomic_DNA"/>
</dbReference>
<dbReference type="GO" id="GO:0032259">
    <property type="term" value="P:methylation"/>
    <property type="evidence" value="ECO:0007669"/>
    <property type="project" value="UniProtKB-KW"/>
</dbReference>
<dbReference type="Proteomes" id="UP000821837">
    <property type="component" value="Chromosome 3"/>
</dbReference>
<dbReference type="VEuPathDB" id="VectorBase:RSAN_057817"/>
<organism evidence="4 5">
    <name type="scientific">Rhipicephalus sanguineus</name>
    <name type="common">Brown dog tick</name>
    <name type="synonym">Ixodes sanguineus</name>
    <dbReference type="NCBI Taxonomy" id="34632"/>
    <lineage>
        <taxon>Eukaryota</taxon>
        <taxon>Metazoa</taxon>
        <taxon>Ecdysozoa</taxon>
        <taxon>Arthropoda</taxon>
        <taxon>Chelicerata</taxon>
        <taxon>Arachnida</taxon>
        <taxon>Acari</taxon>
        <taxon>Parasitiformes</taxon>
        <taxon>Ixodida</taxon>
        <taxon>Ixodoidea</taxon>
        <taxon>Ixodidae</taxon>
        <taxon>Rhipicephalinae</taxon>
        <taxon>Rhipicephalus</taxon>
        <taxon>Rhipicephalus</taxon>
    </lineage>
</organism>
<proteinExistence type="predicted"/>
<evidence type="ECO:0000256" key="3">
    <source>
        <dbReference type="ARBA" id="ARBA00022691"/>
    </source>
</evidence>
<reference evidence="4" key="1">
    <citation type="journal article" date="2020" name="Cell">
        <title>Large-Scale Comparative Analyses of Tick Genomes Elucidate Their Genetic Diversity and Vector Capacities.</title>
        <authorList>
            <consortium name="Tick Genome and Microbiome Consortium (TIGMIC)"/>
            <person name="Jia N."/>
            <person name="Wang J."/>
            <person name="Shi W."/>
            <person name="Du L."/>
            <person name="Sun Y."/>
            <person name="Zhan W."/>
            <person name="Jiang J.F."/>
            <person name="Wang Q."/>
            <person name="Zhang B."/>
            <person name="Ji P."/>
            <person name="Bell-Sakyi L."/>
            <person name="Cui X.M."/>
            <person name="Yuan T.T."/>
            <person name="Jiang B.G."/>
            <person name="Yang W.F."/>
            <person name="Lam T.T."/>
            <person name="Chang Q.C."/>
            <person name="Ding S.J."/>
            <person name="Wang X.J."/>
            <person name="Zhu J.G."/>
            <person name="Ruan X.D."/>
            <person name="Zhao L."/>
            <person name="Wei J.T."/>
            <person name="Ye R.Z."/>
            <person name="Que T.C."/>
            <person name="Du C.H."/>
            <person name="Zhou Y.H."/>
            <person name="Cheng J.X."/>
            <person name="Dai P.F."/>
            <person name="Guo W.B."/>
            <person name="Han X.H."/>
            <person name="Huang E.J."/>
            <person name="Li L.F."/>
            <person name="Wei W."/>
            <person name="Gao Y.C."/>
            <person name="Liu J.Z."/>
            <person name="Shao H.Z."/>
            <person name="Wang X."/>
            <person name="Wang C.C."/>
            <person name="Yang T.C."/>
            <person name="Huo Q.B."/>
            <person name="Li W."/>
            <person name="Chen H.Y."/>
            <person name="Chen S.E."/>
            <person name="Zhou L.G."/>
            <person name="Ni X.B."/>
            <person name="Tian J.H."/>
            <person name="Sheng Y."/>
            <person name="Liu T."/>
            <person name="Pan Y.S."/>
            <person name="Xia L.Y."/>
            <person name="Li J."/>
            <person name="Zhao F."/>
            <person name="Cao W.C."/>
        </authorList>
    </citation>
    <scope>NUCLEOTIDE SEQUENCE</scope>
    <source>
        <strain evidence="4">Rsan-2018</strain>
    </source>
</reference>
<dbReference type="PROSITE" id="PS51585">
    <property type="entry name" value="SAM_MT_TPMT"/>
    <property type="match status" value="1"/>
</dbReference>
<dbReference type="InterPro" id="IPR008854">
    <property type="entry name" value="TPMT"/>
</dbReference>
<keyword evidence="2" id="KW-0808">Transferase</keyword>
<dbReference type="SUPFAM" id="SSF53335">
    <property type="entry name" value="S-adenosyl-L-methionine-dependent methyltransferases"/>
    <property type="match status" value="1"/>
</dbReference>
<keyword evidence="5" id="KW-1185">Reference proteome</keyword>
<gene>
    <name evidence="4" type="ORF">HPB52_021633</name>
</gene>
<evidence type="ECO:0000256" key="1">
    <source>
        <dbReference type="ARBA" id="ARBA00022603"/>
    </source>
</evidence>
<dbReference type="PANTHER" id="PTHR10259:SF11">
    <property type="entry name" value="THIOPURINE S-METHYLTRANSFERASE"/>
    <property type="match status" value="1"/>
</dbReference>
<dbReference type="AlphaFoldDB" id="A0A9D4Q3A4"/>
<dbReference type="PANTHER" id="PTHR10259">
    <property type="entry name" value="THIOPURINE S-METHYLTRANSFERASE"/>
    <property type="match status" value="1"/>
</dbReference>
<dbReference type="Gene3D" id="3.40.50.150">
    <property type="entry name" value="Vaccinia Virus protein VP39"/>
    <property type="match status" value="1"/>
</dbReference>
<evidence type="ECO:0000256" key="2">
    <source>
        <dbReference type="ARBA" id="ARBA00022679"/>
    </source>
</evidence>
<evidence type="ECO:0000313" key="5">
    <source>
        <dbReference type="Proteomes" id="UP000821837"/>
    </source>
</evidence>
<accession>A0A9D4Q3A4</accession>